<dbReference type="RefSeq" id="WP_247975086.1">
    <property type="nucleotide sequence ID" value="NZ_CP095848.1"/>
</dbReference>
<reference evidence="1 2" key="1">
    <citation type="submission" date="2022-04" db="EMBL/GenBank/DDBJ databases">
        <title>Hymenobacter sp. isolated from the air.</title>
        <authorList>
            <person name="Won M."/>
            <person name="Lee C.-M."/>
            <person name="Woen H.-Y."/>
            <person name="Kwon S.-W."/>
        </authorList>
    </citation>
    <scope>NUCLEOTIDE SEQUENCE [LARGE SCALE GENOMIC DNA]</scope>
    <source>
        <strain evidence="2">5516 S-25</strain>
    </source>
</reference>
<organism evidence="1 2">
    <name type="scientific">Hymenobacter sublimis</name>
    <dbReference type="NCBI Taxonomy" id="2933777"/>
    <lineage>
        <taxon>Bacteria</taxon>
        <taxon>Pseudomonadati</taxon>
        <taxon>Bacteroidota</taxon>
        <taxon>Cytophagia</taxon>
        <taxon>Cytophagales</taxon>
        <taxon>Hymenobacteraceae</taxon>
        <taxon>Hymenobacter</taxon>
    </lineage>
</organism>
<sequence length="86" mass="9382">MNDTTLTQQMVAAAPTATYNANLSTDPKRMAIIKARDAMFRGARKYAESEGFAAIHNTSHIVGVTGACENTDTLFTTFLINRENVI</sequence>
<dbReference type="EMBL" id="CP095848">
    <property type="protein sequence ID" value="UPL48715.1"/>
    <property type="molecule type" value="Genomic_DNA"/>
</dbReference>
<evidence type="ECO:0000313" key="2">
    <source>
        <dbReference type="Proteomes" id="UP000829647"/>
    </source>
</evidence>
<name>A0ABY4J7B4_9BACT</name>
<protein>
    <submittedName>
        <fullName evidence="1">Uncharacterized protein</fullName>
    </submittedName>
</protein>
<proteinExistence type="predicted"/>
<keyword evidence="2" id="KW-1185">Reference proteome</keyword>
<evidence type="ECO:0000313" key="1">
    <source>
        <dbReference type="EMBL" id="UPL48715.1"/>
    </source>
</evidence>
<dbReference type="Proteomes" id="UP000829647">
    <property type="component" value="Chromosome"/>
</dbReference>
<accession>A0ABY4J7B4</accession>
<gene>
    <name evidence="1" type="ORF">MWH26_16185</name>
</gene>